<sequence length="183" mass="19826">MSGFTSGKLRLSPFIGVTGTLRSETPIFAATIVPEGAKLPIRGPFTIEPDATREESRVRLSIERTRRIPSALARTLIPLSLVDTASNIPSLLNRTQGEAGNPPSASMVVKILTLSMSQNLMTNSSPAARNLFRVVSNWTTPTDLLPRPTYDRLTAPSLSFHSTRKDSPSLFVPQEKSLVPSAV</sequence>
<evidence type="ECO:0000313" key="1">
    <source>
        <dbReference type="EMBL" id="MBA4646113.1"/>
    </source>
</evidence>
<accession>A0A7C8ZN40</accession>
<dbReference type="EMBL" id="GISG01144886">
    <property type="protein sequence ID" value="MBA4646113.1"/>
    <property type="molecule type" value="Transcribed_RNA"/>
</dbReference>
<dbReference type="EMBL" id="GISG01144887">
    <property type="protein sequence ID" value="MBA4646114.1"/>
    <property type="molecule type" value="Transcribed_RNA"/>
</dbReference>
<organism evidence="1">
    <name type="scientific">Opuntia streptacantha</name>
    <name type="common">Prickly pear cactus</name>
    <name type="synonym">Opuntia cardona</name>
    <dbReference type="NCBI Taxonomy" id="393608"/>
    <lineage>
        <taxon>Eukaryota</taxon>
        <taxon>Viridiplantae</taxon>
        <taxon>Streptophyta</taxon>
        <taxon>Embryophyta</taxon>
        <taxon>Tracheophyta</taxon>
        <taxon>Spermatophyta</taxon>
        <taxon>Magnoliopsida</taxon>
        <taxon>eudicotyledons</taxon>
        <taxon>Gunneridae</taxon>
        <taxon>Pentapetalae</taxon>
        <taxon>Caryophyllales</taxon>
        <taxon>Cactineae</taxon>
        <taxon>Cactaceae</taxon>
        <taxon>Opuntioideae</taxon>
        <taxon>Opuntia</taxon>
    </lineage>
</organism>
<reference evidence="1" key="1">
    <citation type="journal article" date="2013" name="J. Plant Res.">
        <title>Effect of fungi and light on seed germination of three Opuntia species from semiarid lands of central Mexico.</title>
        <authorList>
            <person name="Delgado-Sanchez P."/>
            <person name="Jimenez-Bremont J.F."/>
            <person name="Guerrero-Gonzalez Mde L."/>
            <person name="Flores J."/>
        </authorList>
    </citation>
    <scope>NUCLEOTIDE SEQUENCE</scope>
    <source>
        <tissue evidence="1">Cladode</tissue>
    </source>
</reference>
<proteinExistence type="predicted"/>
<name>A0A7C8ZN40_OPUST</name>
<reference evidence="1" key="2">
    <citation type="submission" date="2020-07" db="EMBL/GenBank/DDBJ databases">
        <authorList>
            <person name="Vera ALvarez R."/>
            <person name="Arias-Moreno D.M."/>
            <person name="Jimenez-Jacinto V."/>
            <person name="Jimenez-Bremont J.F."/>
            <person name="Swaminathan K."/>
            <person name="Moose S.P."/>
            <person name="Guerrero-Gonzalez M.L."/>
            <person name="Marino-Ramirez L."/>
            <person name="Landsman D."/>
            <person name="Rodriguez-Kessler M."/>
            <person name="Delgado-Sanchez P."/>
        </authorList>
    </citation>
    <scope>NUCLEOTIDE SEQUENCE</scope>
    <source>
        <tissue evidence="1">Cladode</tissue>
    </source>
</reference>
<protein>
    <submittedName>
        <fullName evidence="1">Uncharacterized protein</fullName>
    </submittedName>
</protein>
<dbReference type="AlphaFoldDB" id="A0A7C8ZN40"/>